<feature type="binding site" evidence="12">
    <location>
        <position position="343"/>
    </location>
    <ligand>
        <name>substrate</name>
    </ligand>
</feature>
<dbReference type="EC" id="4.1.1.20" evidence="10 12"/>
<dbReference type="Proteomes" id="UP000028547">
    <property type="component" value="Unassembled WGS sequence"/>
</dbReference>
<evidence type="ECO:0000259" key="16">
    <source>
        <dbReference type="Pfam" id="PF02784"/>
    </source>
</evidence>
<comment type="pathway">
    <text evidence="8 12 14">Amino-acid biosynthesis; L-lysine biosynthesis via DAP pathway; L-lysine from DL-2,6-diaminopimelate: step 1/1.</text>
</comment>
<comment type="function">
    <text evidence="12">Specifically catalyzes the decarboxylation of meso-diaminopimelate (meso-DAP) to L-lysine.</text>
</comment>
<dbReference type="PANTHER" id="PTHR43727:SF2">
    <property type="entry name" value="GROUP IV DECARBOXYLASE"/>
    <property type="match status" value="1"/>
</dbReference>
<evidence type="ECO:0000256" key="5">
    <source>
        <dbReference type="ARBA" id="ARBA00023154"/>
    </source>
</evidence>
<feature type="binding site" evidence="12">
    <location>
        <position position="312"/>
    </location>
    <ligand>
        <name>substrate</name>
    </ligand>
</feature>
<dbReference type="InterPro" id="IPR029066">
    <property type="entry name" value="PLP-binding_barrel"/>
</dbReference>
<protein>
    <recommendedName>
        <fullName evidence="11 12">Diaminopimelate decarboxylase</fullName>
        <shortName evidence="12">DAP decarboxylase</shortName>
        <shortName evidence="12">DAPDC</shortName>
        <ecNumber evidence="10 12">4.1.1.20</ecNumber>
    </recommendedName>
</protein>
<dbReference type="EMBL" id="JPMI01000057">
    <property type="protein sequence ID" value="KFA93310.1"/>
    <property type="molecule type" value="Genomic_DNA"/>
</dbReference>
<dbReference type="PANTHER" id="PTHR43727">
    <property type="entry name" value="DIAMINOPIMELATE DECARBOXYLASE"/>
    <property type="match status" value="1"/>
</dbReference>
<comment type="similarity">
    <text evidence="9 12">Belongs to the Orn/Lys/Arg decarboxylase class-II family. LysA subfamily.</text>
</comment>
<dbReference type="InterPro" id="IPR022643">
    <property type="entry name" value="De-COase2_C"/>
</dbReference>
<organism evidence="17 18">
    <name type="scientific">Archangium violaceum Cb vi76</name>
    <dbReference type="NCBI Taxonomy" id="1406225"/>
    <lineage>
        <taxon>Bacteria</taxon>
        <taxon>Pseudomonadati</taxon>
        <taxon>Myxococcota</taxon>
        <taxon>Myxococcia</taxon>
        <taxon>Myxococcales</taxon>
        <taxon>Cystobacterineae</taxon>
        <taxon>Archangiaceae</taxon>
        <taxon>Archangium</taxon>
    </lineage>
</organism>
<evidence type="ECO:0000256" key="14">
    <source>
        <dbReference type="RuleBase" id="RU003738"/>
    </source>
</evidence>
<feature type="binding site" evidence="12">
    <location>
        <position position="316"/>
    </location>
    <ligand>
        <name>substrate</name>
    </ligand>
</feature>
<dbReference type="AlphaFoldDB" id="A0A084SXX5"/>
<dbReference type="InterPro" id="IPR009006">
    <property type="entry name" value="Ala_racemase/Decarboxylase_C"/>
</dbReference>
<evidence type="ECO:0000256" key="1">
    <source>
        <dbReference type="ARBA" id="ARBA00001933"/>
    </source>
</evidence>
<dbReference type="PROSITE" id="PS00878">
    <property type="entry name" value="ODR_DC_2_1"/>
    <property type="match status" value="1"/>
</dbReference>
<dbReference type="PRINTS" id="PR01179">
    <property type="entry name" value="ODADCRBXLASE"/>
</dbReference>
<evidence type="ECO:0000313" key="17">
    <source>
        <dbReference type="EMBL" id="KFA93310.1"/>
    </source>
</evidence>
<dbReference type="InterPro" id="IPR000183">
    <property type="entry name" value="Orn/DAP/Arg_de-COase"/>
</dbReference>
<keyword evidence="3 12" id="KW-0210">Decarboxylase</keyword>
<dbReference type="CDD" id="cd06828">
    <property type="entry name" value="PLPDE_III_DapDC"/>
    <property type="match status" value="1"/>
</dbReference>
<dbReference type="SUPFAM" id="SSF50621">
    <property type="entry name" value="Alanine racemase C-terminal domain-like"/>
    <property type="match status" value="1"/>
</dbReference>
<dbReference type="Pfam" id="PF00278">
    <property type="entry name" value="Orn_DAP_Arg_deC"/>
    <property type="match status" value="1"/>
</dbReference>
<comment type="subunit">
    <text evidence="12">Homodimer.</text>
</comment>
<dbReference type="NCBIfam" id="TIGR01048">
    <property type="entry name" value="lysA"/>
    <property type="match status" value="1"/>
</dbReference>
<keyword evidence="6 12" id="KW-0456">Lyase</keyword>
<feature type="modified residue" description="N6-(pyridoxal phosphate)lysine" evidence="12 13">
    <location>
        <position position="60"/>
    </location>
</feature>
<dbReference type="InterPro" id="IPR022653">
    <property type="entry name" value="De-COase2_pyr-phos_BS"/>
</dbReference>
<evidence type="ECO:0000256" key="3">
    <source>
        <dbReference type="ARBA" id="ARBA00022793"/>
    </source>
</evidence>
<accession>A0A084SXX5</accession>
<keyword evidence="2 12" id="KW-0028">Amino-acid biosynthesis</keyword>
<dbReference type="RefSeq" id="WP_043392637.1">
    <property type="nucleotide sequence ID" value="NZ_JPMI01000057.1"/>
</dbReference>
<evidence type="ECO:0000256" key="2">
    <source>
        <dbReference type="ARBA" id="ARBA00022605"/>
    </source>
</evidence>
<dbReference type="PRINTS" id="PR01181">
    <property type="entry name" value="DAPDCRBXLASE"/>
</dbReference>
<dbReference type="Gene3D" id="3.20.20.10">
    <property type="entry name" value="Alanine racemase"/>
    <property type="match status" value="1"/>
</dbReference>
<feature type="domain" description="Orn/DAP/Arg decarboxylase 2 N-terminal" evidence="16">
    <location>
        <begin position="35"/>
        <end position="279"/>
    </location>
</feature>
<feature type="binding site" evidence="12">
    <location>
        <position position="371"/>
    </location>
    <ligand>
        <name>substrate</name>
    </ligand>
</feature>
<gene>
    <name evidence="12" type="primary">lysA</name>
    <name evidence="17" type="ORF">Q664_10025</name>
</gene>
<evidence type="ECO:0000256" key="6">
    <source>
        <dbReference type="ARBA" id="ARBA00023239"/>
    </source>
</evidence>
<dbReference type="GO" id="GO:0009089">
    <property type="term" value="P:lysine biosynthetic process via diaminopimelate"/>
    <property type="evidence" value="ECO:0007669"/>
    <property type="project" value="UniProtKB-UniRule"/>
</dbReference>
<dbReference type="Pfam" id="PF02784">
    <property type="entry name" value="Orn_Arg_deC_N"/>
    <property type="match status" value="1"/>
</dbReference>
<dbReference type="GO" id="GO:0008836">
    <property type="term" value="F:diaminopimelate decarboxylase activity"/>
    <property type="evidence" value="ECO:0007669"/>
    <property type="project" value="UniProtKB-UniRule"/>
</dbReference>
<evidence type="ECO:0000313" key="18">
    <source>
        <dbReference type="Proteomes" id="UP000028547"/>
    </source>
</evidence>
<name>A0A084SXX5_9BACT</name>
<dbReference type="GO" id="GO:0030170">
    <property type="term" value="F:pyridoxal phosphate binding"/>
    <property type="evidence" value="ECO:0007669"/>
    <property type="project" value="UniProtKB-UniRule"/>
</dbReference>
<dbReference type="UniPathway" id="UPA00034">
    <property type="reaction ID" value="UER00027"/>
</dbReference>
<comment type="caution">
    <text evidence="17">The sequence shown here is derived from an EMBL/GenBank/DDBJ whole genome shotgun (WGS) entry which is preliminary data.</text>
</comment>
<evidence type="ECO:0000259" key="15">
    <source>
        <dbReference type="Pfam" id="PF00278"/>
    </source>
</evidence>
<reference evidence="17 18" key="1">
    <citation type="submission" date="2014-07" db="EMBL/GenBank/DDBJ databases">
        <title>Draft Genome Sequence of Gephyronic Acid Producer, Cystobacter violaceus Strain Cb vi76.</title>
        <authorList>
            <person name="Stevens D.C."/>
            <person name="Young J."/>
            <person name="Carmichael R."/>
            <person name="Tan J."/>
            <person name="Taylor R.E."/>
        </authorList>
    </citation>
    <scope>NUCLEOTIDE SEQUENCE [LARGE SCALE GENOMIC DNA]</scope>
    <source>
        <strain evidence="17 18">Cb vi76</strain>
    </source>
</reference>
<evidence type="ECO:0000256" key="11">
    <source>
        <dbReference type="ARBA" id="ARBA00074972"/>
    </source>
</evidence>
<keyword evidence="5 12" id="KW-0457">Lysine biosynthesis</keyword>
<evidence type="ECO:0000256" key="10">
    <source>
        <dbReference type="ARBA" id="ARBA00066427"/>
    </source>
</evidence>
<evidence type="ECO:0000256" key="8">
    <source>
        <dbReference type="ARBA" id="ARBA00060643"/>
    </source>
</evidence>
<dbReference type="InterPro" id="IPR002986">
    <property type="entry name" value="DAP_deCOOHase_LysA"/>
</dbReference>
<dbReference type="FunFam" id="3.20.20.10:FF:000003">
    <property type="entry name" value="Diaminopimelate decarboxylase"/>
    <property type="match status" value="1"/>
</dbReference>
<feature type="binding site" evidence="12">
    <location>
        <position position="239"/>
    </location>
    <ligand>
        <name>pyridoxal 5'-phosphate</name>
        <dbReference type="ChEBI" id="CHEBI:597326"/>
    </ligand>
</feature>
<feature type="active site" description="Proton donor" evidence="13">
    <location>
        <position position="342"/>
    </location>
</feature>
<feature type="domain" description="Orn/DAP/Arg decarboxylase 2 C-terminal" evidence="15">
    <location>
        <begin position="30"/>
        <end position="369"/>
    </location>
</feature>
<proteinExistence type="inferred from homology"/>
<evidence type="ECO:0000256" key="7">
    <source>
        <dbReference type="ARBA" id="ARBA00050464"/>
    </source>
</evidence>
<dbReference type="HAMAP" id="MF_02120">
    <property type="entry name" value="LysA"/>
    <property type="match status" value="1"/>
</dbReference>
<feature type="binding site" evidence="12">
    <location>
        <begin position="273"/>
        <end position="276"/>
    </location>
    <ligand>
        <name>pyridoxal 5'-phosphate</name>
        <dbReference type="ChEBI" id="CHEBI:597326"/>
    </ligand>
</feature>
<evidence type="ECO:0000256" key="4">
    <source>
        <dbReference type="ARBA" id="ARBA00022898"/>
    </source>
</evidence>
<comment type="catalytic activity">
    <reaction evidence="7 12 14">
        <text>meso-2,6-diaminopimelate + H(+) = L-lysine + CO2</text>
        <dbReference type="Rhea" id="RHEA:15101"/>
        <dbReference type="ChEBI" id="CHEBI:15378"/>
        <dbReference type="ChEBI" id="CHEBI:16526"/>
        <dbReference type="ChEBI" id="CHEBI:32551"/>
        <dbReference type="ChEBI" id="CHEBI:57791"/>
        <dbReference type="EC" id="4.1.1.20"/>
    </reaction>
</comment>
<evidence type="ECO:0000256" key="12">
    <source>
        <dbReference type="HAMAP-Rule" id="MF_02120"/>
    </source>
</evidence>
<dbReference type="SUPFAM" id="SSF51419">
    <property type="entry name" value="PLP-binding barrel"/>
    <property type="match status" value="1"/>
</dbReference>
<feature type="binding site" evidence="12">
    <location>
        <position position="276"/>
    </location>
    <ligand>
        <name>substrate</name>
    </ligand>
</feature>
<evidence type="ECO:0000256" key="13">
    <source>
        <dbReference type="PIRSR" id="PIRSR600183-50"/>
    </source>
</evidence>
<evidence type="ECO:0000256" key="9">
    <source>
        <dbReference type="ARBA" id="ARBA00060983"/>
    </source>
</evidence>
<sequence length="413" mass="44754">MNHFSYRKRVLHAEDVPLPAIADAVGTPVYVYSTATLRRHFRVVTEAFGKHPHLVCYAMKANSTLAVLRLLAEEGSGFDIVSGGELARVKAAGGQPGKTVFAGVGKTADEMAQALSAGILFFNVESPEELELLDAVGRAQGKRAPFALRVNPNVDARTHRHISTGLKTSKFGVPFEDTVALYARAKKMKGLRAVAVDCHIGSQITRTAPFKAALTKMAGLYKELKAQGHALQYLDIGGGLGITYTEETPPTPAEYARTAIAAAGDTGATLVFEPGRLLVGNAGVLVTRVLFRKKTPARQFVVVDAGMNDLMRPALYDAHHGLQPLVQRRGKEVEVDVVGPVCESTDVLARQRKLVLPKAGELYALMTAGAYGMSMASNYNSRPRPAEVLVDGDAWRVVRERERVEDLWRGERP</sequence>
<dbReference type="FunFam" id="2.40.37.10:FF:000003">
    <property type="entry name" value="Diaminopimelate decarboxylase"/>
    <property type="match status" value="1"/>
</dbReference>
<comment type="cofactor">
    <cofactor evidence="1 12 13 14">
        <name>pyridoxal 5'-phosphate</name>
        <dbReference type="ChEBI" id="CHEBI:597326"/>
    </cofactor>
</comment>
<keyword evidence="4 12" id="KW-0663">Pyridoxal phosphate</keyword>
<feature type="binding site" evidence="12">
    <location>
        <position position="371"/>
    </location>
    <ligand>
        <name>pyridoxal 5'-phosphate</name>
        <dbReference type="ChEBI" id="CHEBI:597326"/>
    </ligand>
</feature>
<dbReference type="Gene3D" id="2.40.37.10">
    <property type="entry name" value="Lyase, Ornithine Decarboxylase, Chain A, domain 1"/>
    <property type="match status" value="1"/>
</dbReference>
<dbReference type="InterPro" id="IPR022644">
    <property type="entry name" value="De-COase2_N"/>
</dbReference>